<accession>A0A7S8E6W7</accession>
<protein>
    <submittedName>
        <fullName evidence="2">Uncharacterized protein</fullName>
    </submittedName>
</protein>
<dbReference type="RefSeq" id="WP_195169556.1">
    <property type="nucleotide sequence ID" value="NZ_CP062983.1"/>
</dbReference>
<dbReference type="EMBL" id="CP062983">
    <property type="protein sequence ID" value="QPC81483.1"/>
    <property type="molecule type" value="Genomic_DNA"/>
</dbReference>
<dbReference type="Proteomes" id="UP000594468">
    <property type="component" value="Chromosome"/>
</dbReference>
<organism evidence="2 3">
    <name type="scientific">Phototrophicus methaneseepsis</name>
    <dbReference type="NCBI Taxonomy" id="2710758"/>
    <lineage>
        <taxon>Bacteria</taxon>
        <taxon>Bacillati</taxon>
        <taxon>Chloroflexota</taxon>
        <taxon>Candidatus Thermofontia</taxon>
        <taxon>Phototrophicales</taxon>
        <taxon>Phototrophicaceae</taxon>
        <taxon>Phototrophicus</taxon>
    </lineage>
</organism>
<keyword evidence="1" id="KW-0175">Coiled coil</keyword>
<evidence type="ECO:0000313" key="2">
    <source>
        <dbReference type="EMBL" id="QPC81483.1"/>
    </source>
</evidence>
<proteinExistence type="predicted"/>
<feature type="coiled-coil region" evidence="1">
    <location>
        <begin position="38"/>
        <end position="65"/>
    </location>
</feature>
<dbReference type="KEGG" id="pmet:G4Y79_17545"/>
<dbReference type="AlphaFoldDB" id="A0A7S8E6W7"/>
<sequence length="78" mass="9274">MVSHDTNTVMVSYVDAYEKLYKRSPSGLRALDENWVIVNGARMQINELENLTQQLLLEYRQLQKKKNMINRLITWFRG</sequence>
<gene>
    <name evidence="2" type="ORF">G4Y79_17545</name>
</gene>
<evidence type="ECO:0000313" key="3">
    <source>
        <dbReference type="Proteomes" id="UP000594468"/>
    </source>
</evidence>
<name>A0A7S8E6W7_9CHLR</name>
<evidence type="ECO:0000256" key="1">
    <source>
        <dbReference type="SAM" id="Coils"/>
    </source>
</evidence>
<keyword evidence="3" id="KW-1185">Reference proteome</keyword>
<reference evidence="2 3" key="1">
    <citation type="submission" date="2020-02" db="EMBL/GenBank/DDBJ databases">
        <authorList>
            <person name="Zheng R.K."/>
            <person name="Sun C.M."/>
        </authorList>
    </citation>
    <scope>NUCLEOTIDE SEQUENCE [LARGE SCALE GENOMIC DNA]</scope>
    <source>
        <strain evidence="3">rifampicinis</strain>
    </source>
</reference>